<dbReference type="RefSeq" id="WP_344175376.1">
    <property type="nucleotide sequence ID" value="NZ_BAAANC010000002.1"/>
</dbReference>
<dbReference type="EMBL" id="BAAANC010000002">
    <property type="protein sequence ID" value="GAA1531036.1"/>
    <property type="molecule type" value="Genomic_DNA"/>
</dbReference>
<keyword evidence="2" id="KW-1185">Reference proteome</keyword>
<proteinExistence type="predicted"/>
<comment type="caution">
    <text evidence="1">The sequence shown here is derived from an EMBL/GenBank/DDBJ whole genome shotgun (WGS) entry which is preliminary data.</text>
</comment>
<sequence>MSALFISAAPSAGGFWENNKDLLALGVSLLALIVSLVTARQNVNTTKELARKASMHAERMARSSTYQRLHELMIEPVAASGRRKLFLAARDGQFPGLGDDGWDEINYSLALYDTLGGYVYRGQVDRDVVLDAWHHPLANIAGPVREFVNYRVQHGVDQPWAYLMQLLVDGEQFPCRCPTSTER</sequence>
<gene>
    <name evidence="1" type="ORF">GCM10009741_36390</name>
</gene>
<dbReference type="Proteomes" id="UP001500363">
    <property type="component" value="Unassembled WGS sequence"/>
</dbReference>
<protein>
    <submittedName>
        <fullName evidence="1">Uncharacterized protein</fullName>
    </submittedName>
</protein>
<name>A0ABP4LT33_9ACTN</name>
<evidence type="ECO:0000313" key="2">
    <source>
        <dbReference type="Proteomes" id="UP001500363"/>
    </source>
</evidence>
<evidence type="ECO:0000313" key="1">
    <source>
        <dbReference type="EMBL" id="GAA1531036.1"/>
    </source>
</evidence>
<accession>A0ABP4LT33</accession>
<organism evidence="1 2">
    <name type="scientific">Kribbella lupini</name>
    <dbReference type="NCBI Taxonomy" id="291602"/>
    <lineage>
        <taxon>Bacteria</taxon>
        <taxon>Bacillati</taxon>
        <taxon>Actinomycetota</taxon>
        <taxon>Actinomycetes</taxon>
        <taxon>Propionibacteriales</taxon>
        <taxon>Kribbellaceae</taxon>
        <taxon>Kribbella</taxon>
    </lineage>
</organism>
<reference evidence="2" key="1">
    <citation type="journal article" date="2019" name="Int. J. Syst. Evol. Microbiol.">
        <title>The Global Catalogue of Microorganisms (GCM) 10K type strain sequencing project: providing services to taxonomists for standard genome sequencing and annotation.</title>
        <authorList>
            <consortium name="The Broad Institute Genomics Platform"/>
            <consortium name="The Broad Institute Genome Sequencing Center for Infectious Disease"/>
            <person name="Wu L."/>
            <person name="Ma J."/>
        </authorList>
    </citation>
    <scope>NUCLEOTIDE SEQUENCE [LARGE SCALE GENOMIC DNA]</scope>
    <source>
        <strain evidence="2">JCM 14303</strain>
    </source>
</reference>